<dbReference type="EMBL" id="KQ978567">
    <property type="protein sequence ID" value="KYN30081.1"/>
    <property type="molecule type" value="Genomic_DNA"/>
</dbReference>
<sequence>EDVITYANRIKILGKQILEAHRNSETGFSDQNIKASLEKDMCKCFIRKLKPKIEQRIARNLSVQDTVACDKSGHLAVNCWQRQNFERNFDNKTKIICHICNNSGHIATDCRSKSNQQSNSKNSLFCRYCKETGHLLELCQLRIASNNRRKTIIASPRLESLFCVRVENPEIIRYIPRIKIAHGIYLGDTIVENVSGKAYLNVISTLDEEVEVQVPTMRLKPLDELFDNKLENPETQEGRTEIADMQVDFT</sequence>
<evidence type="ECO:0000259" key="2">
    <source>
        <dbReference type="PROSITE" id="PS50158"/>
    </source>
</evidence>
<accession>A0A151JSG1</accession>
<dbReference type="Gene3D" id="4.10.60.10">
    <property type="entry name" value="Zinc finger, CCHC-type"/>
    <property type="match status" value="1"/>
</dbReference>
<gene>
    <name evidence="3" type="ORF">ALC57_00458</name>
</gene>
<keyword evidence="1" id="KW-0479">Metal-binding</keyword>
<keyword evidence="1" id="KW-0863">Zinc-finger</keyword>
<dbReference type="Proteomes" id="UP000078492">
    <property type="component" value="Unassembled WGS sequence"/>
</dbReference>
<feature type="domain" description="CCHC-type" evidence="2">
    <location>
        <begin position="97"/>
        <end position="112"/>
    </location>
</feature>
<evidence type="ECO:0000256" key="1">
    <source>
        <dbReference type="PROSITE-ProRule" id="PRU00047"/>
    </source>
</evidence>
<keyword evidence="4" id="KW-1185">Reference proteome</keyword>
<dbReference type="InterPro" id="IPR001878">
    <property type="entry name" value="Znf_CCHC"/>
</dbReference>
<dbReference type="GO" id="GO:0008270">
    <property type="term" value="F:zinc ion binding"/>
    <property type="evidence" value="ECO:0007669"/>
    <property type="project" value="UniProtKB-KW"/>
</dbReference>
<dbReference type="GO" id="GO:0003676">
    <property type="term" value="F:nucleic acid binding"/>
    <property type="evidence" value="ECO:0007669"/>
    <property type="project" value="InterPro"/>
</dbReference>
<evidence type="ECO:0000313" key="3">
    <source>
        <dbReference type="EMBL" id="KYN30081.1"/>
    </source>
</evidence>
<dbReference type="PROSITE" id="PS50158">
    <property type="entry name" value="ZF_CCHC"/>
    <property type="match status" value="1"/>
</dbReference>
<dbReference type="Pfam" id="PF00098">
    <property type="entry name" value="zf-CCHC"/>
    <property type="match status" value="1"/>
</dbReference>
<dbReference type="AlphaFoldDB" id="A0A151JSG1"/>
<name>A0A151JSG1_9HYME</name>
<reference evidence="3 4" key="1">
    <citation type="submission" date="2015-09" db="EMBL/GenBank/DDBJ databases">
        <title>Trachymyrmex cornetzi WGS genome.</title>
        <authorList>
            <person name="Nygaard S."/>
            <person name="Hu H."/>
            <person name="Boomsma J."/>
            <person name="Zhang G."/>
        </authorList>
    </citation>
    <scope>NUCLEOTIDE SEQUENCE [LARGE SCALE GENOMIC DNA]</scope>
    <source>
        <strain evidence="3">Tcor2-1</strain>
        <tissue evidence="3">Whole body</tissue>
    </source>
</reference>
<dbReference type="SMART" id="SM00343">
    <property type="entry name" value="ZnF_C2HC"/>
    <property type="match status" value="3"/>
</dbReference>
<feature type="non-terminal residue" evidence="3">
    <location>
        <position position="1"/>
    </location>
</feature>
<dbReference type="SUPFAM" id="SSF57756">
    <property type="entry name" value="Retrovirus zinc finger-like domains"/>
    <property type="match status" value="1"/>
</dbReference>
<proteinExistence type="predicted"/>
<evidence type="ECO:0000313" key="4">
    <source>
        <dbReference type="Proteomes" id="UP000078492"/>
    </source>
</evidence>
<protein>
    <recommendedName>
        <fullName evidence="2">CCHC-type domain-containing protein</fullName>
    </recommendedName>
</protein>
<dbReference type="InterPro" id="IPR036875">
    <property type="entry name" value="Znf_CCHC_sf"/>
</dbReference>
<organism evidence="3 4">
    <name type="scientific">Trachymyrmex cornetzi</name>
    <dbReference type="NCBI Taxonomy" id="471704"/>
    <lineage>
        <taxon>Eukaryota</taxon>
        <taxon>Metazoa</taxon>
        <taxon>Ecdysozoa</taxon>
        <taxon>Arthropoda</taxon>
        <taxon>Hexapoda</taxon>
        <taxon>Insecta</taxon>
        <taxon>Pterygota</taxon>
        <taxon>Neoptera</taxon>
        <taxon>Endopterygota</taxon>
        <taxon>Hymenoptera</taxon>
        <taxon>Apocrita</taxon>
        <taxon>Aculeata</taxon>
        <taxon>Formicoidea</taxon>
        <taxon>Formicidae</taxon>
        <taxon>Myrmicinae</taxon>
        <taxon>Trachymyrmex</taxon>
    </lineage>
</organism>
<keyword evidence="1" id="KW-0862">Zinc</keyword>